<dbReference type="InterPro" id="IPR028082">
    <property type="entry name" value="Peripla_BP_I"/>
</dbReference>
<evidence type="ECO:0000256" key="4">
    <source>
        <dbReference type="SAM" id="SignalP"/>
    </source>
</evidence>
<comment type="subcellular location">
    <subcellularLocation>
        <location evidence="1">Cell envelope</location>
    </subcellularLocation>
</comment>
<dbReference type="EMBL" id="CP030050">
    <property type="protein sequence ID" value="QOZ67997.1"/>
    <property type="molecule type" value="Genomic_DNA"/>
</dbReference>
<evidence type="ECO:0000259" key="5">
    <source>
        <dbReference type="Pfam" id="PF13407"/>
    </source>
</evidence>
<proteinExistence type="inferred from homology"/>
<dbReference type="Gene3D" id="3.40.50.2300">
    <property type="match status" value="2"/>
</dbReference>
<dbReference type="AlphaFoldDB" id="A0AAE7NN58"/>
<dbReference type="CDD" id="cd01536">
    <property type="entry name" value="PBP1_ABC_sugar_binding-like"/>
    <property type="match status" value="1"/>
</dbReference>
<organism evidence="6 7">
    <name type="scientific">Bradyrhizobium arachidis</name>
    <dbReference type="NCBI Taxonomy" id="858423"/>
    <lineage>
        <taxon>Bacteria</taxon>
        <taxon>Pseudomonadati</taxon>
        <taxon>Pseudomonadota</taxon>
        <taxon>Alphaproteobacteria</taxon>
        <taxon>Hyphomicrobiales</taxon>
        <taxon>Nitrobacteraceae</taxon>
        <taxon>Bradyrhizobium</taxon>
    </lineage>
</organism>
<keyword evidence="3 4" id="KW-0732">Signal</keyword>
<sequence>MRDGGTMKLTLGYSTCSFALPLLMAAAFTTGARADGETIAVFTKNQTNPFFQTVRVGADNMAKSLNAKTLQYIPTKPDSIPEQLSQIEDVVVKKPSAIVFTPVDYKAMVPGVEKINEAKIPVVNITDRSAGGKFLSFVGADDYSLGLETARFLLKTLGGKGNIVIIEGVKGSLTNVDRVRGFNDAIKENPGAKLLASQPGNYQRLQALQVMENLMQSNSQIDGVLAANDAMAVGAIEALDGANRKAQVIGINGTKEAIDAIKSGKLLASGDYNGFAQGCLGTMMAIRSLRNQPVISEIVLKPTVITKDNYQPFDVPLEQRTCPTFEDAGKLGAK</sequence>
<dbReference type="GO" id="GO:0030313">
    <property type="term" value="C:cell envelope"/>
    <property type="evidence" value="ECO:0007669"/>
    <property type="project" value="UniProtKB-SubCell"/>
</dbReference>
<evidence type="ECO:0000313" key="6">
    <source>
        <dbReference type="EMBL" id="QOZ67997.1"/>
    </source>
</evidence>
<dbReference type="Pfam" id="PF13407">
    <property type="entry name" value="Peripla_BP_4"/>
    <property type="match status" value="1"/>
</dbReference>
<dbReference type="GO" id="GO:0030246">
    <property type="term" value="F:carbohydrate binding"/>
    <property type="evidence" value="ECO:0007669"/>
    <property type="project" value="UniProtKB-ARBA"/>
</dbReference>
<reference evidence="6 7" key="1">
    <citation type="submission" date="2018-06" db="EMBL/GenBank/DDBJ databases">
        <title>Comparative genomics of Bradyrhizobium nodulating Arachidis hypogaea.</title>
        <authorList>
            <person name="Li Y."/>
        </authorList>
    </citation>
    <scope>NUCLEOTIDE SEQUENCE [LARGE SCALE GENOMIC DNA]</scope>
    <source>
        <strain evidence="6 7">CCBAU 051107</strain>
    </source>
</reference>
<dbReference type="InterPro" id="IPR025997">
    <property type="entry name" value="SBP_2_dom"/>
</dbReference>
<feature type="domain" description="Periplasmic binding protein" evidence="5">
    <location>
        <begin position="39"/>
        <end position="291"/>
    </location>
</feature>
<evidence type="ECO:0000256" key="3">
    <source>
        <dbReference type="ARBA" id="ARBA00022729"/>
    </source>
</evidence>
<evidence type="ECO:0000313" key="7">
    <source>
        <dbReference type="Proteomes" id="UP000594015"/>
    </source>
</evidence>
<evidence type="ECO:0000256" key="2">
    <source>
        <dbReference type="ARBA" id="ARBA00007639"/>
    </source>
</evidence>
<feature type="chain" id="PRO_5041919805" evidence="4">
    <location>
        <begin position="35"/>
        <end position="334"/>
    </location>
</feature>
<feature type="signal peptide" evidence="4">
    <location>
        <begin position="1"/>
        <end position="34"/>
    </location>
</feature>
<protein>
    <submittedName>
        <fullName evidence="6">Sugar ABC transporter substrate-binding protein</fullName>
    </submittedName>
</protein>
<comment type="similarity">
    <text evidence="2">Belongs to the bacterial solute-binding protein 2 family.</text>
</comment>
<dbReference type="PANTHER" id="PTHR46847">
    <property type="entry name" value="D-ALLOSE-BINDING PERIPLASMIC PROTEIN-RELATED"/>
    <property type="match status" value="1"/>
</dbReference>
<dbReference type="Proteomes" id="UP000594015">
    <property type="component" value="Chromosome"/>
</dbReference>
<dbReference type="KEGG" id="barh:WN72_18030"/>
<gene>
    <name evidence="6" type="ORF">WN72_18030</name>
</gene>
<name>A0AAE7NN58_9BRAD</name>
<dbReference type="PANTHER" id="PTHR46847:SF1">
    <property type="entry name" value="D-ALLOSE-BINDING PERIPLASMIC PROTEIN-RELATED"/>
    <property type="match status" value="1"/>
</dbReference>
<accession>A0AAE7NN58</accession>
<dbReference type="SUPFAM" id="SSF53822">
    <property type="entry name" value="Periplasmic binding protein-like I"/>
    <property type="match status" value="1"/>
</dbReference>
<evidence type="ECO:0000256" key="1">
    <source>
        <dbReference type="ARBA" id="ARBA00004196"/>
    </source>
</evidence>